<evidence type="ECO:0000256" key="5">
    <source>
        <dbReference type="ARBA" id="ARBA00023136"/>
    </source>
</evidence>
<evidence type="ECO:0000256" key="3">
    <source>
        <dbReference type="ARBA" id="ARBA00022692"/>
    </source>
</evidence>
<dbReference type="InterPro" id="IPR026265">
    <property type="entry name" value="LptC"/>
</dbReference>
<dbReference type="NCBIfam" id="TIGR04409">
    <property type="entry name" value="LptC_YrbK"/>
    <property type="match status" value="1"/>
</dbReference>
<keyword evidence="1" id="KW-1003">Cell membrane</keyword>
<dbReference type="PANTHER" id="PTHR37481">
    <property type="entry name" value="LIPOPOLYSACCHARIDE EXPORT SYSTEM PROTEIN LPTC"/>
    <property type="match status" value="1"/>
</dbReference>
<proteinExistence type="predicted"/>
<dbReference type="PANTHER" id="PTHR37481:SF1">
    <property type="entry name" value="LIPOPOLYSACCHARIDE EXPORT SYSTEM PROTEIN LPTC"/>
    <property type="match status" value="1"/>
</dbReference>
<dbReference type="Gene3D" id="2.60.450.10">
    <property type="entry name" value="Lipopolysaccharide (LPS) transport protein A like domain"/>
    <property type="match status" value="1"/>
</dbReference>
<keyword evidence="4" id="KW-1133">Transmembrane helix</keyword>
<comment type="caution">
    <text evidence="6">The sequence shown here is derived from an EMBL/GenBank/DDBJ whole genome shotgun (WGS) entry which is preliminary data.</text>
</comment>
<organism evidence="6 7">
    <name type="scientific">Thauera sinica</name>
    <dbReference type="NCBI Taxonomy" id="2665146"/>
    <lineage>
        <taxon>Bacteria</taxon>
        <taxon>Pseudomonadati</taxon>
        <taxon>Pseudomonadota</taxon>
        <taxon>Betaproteobacteria</taxon>
        <taxon>Rhodocyclales</taxon>
        <taxon>Zoogloeaceae</taxon>
        <taxon>Thauera</taxon>
    </lineage>
</organism>
<dbReference type="RefSeq" id="WP_096444908.1">
    <property type="nucleotide sequence ID" value="NZ_JBHSOG010000102.1"/>
</dbReference>
<sequence>MQTAYRLYPLVALTVIAGASLWLDRITRVEEAPGQIEPQTGPDFAASNTRIVGYAHDGSQRYELLAERLEHFPADDTTRLTQPRLTVFRPGTEFHVTAANGKVSPGGEQIDLSGDVRARRSRSADAPELVLASETLTVWPDPQSARTDQPVRLTQGQTIADALGLEADNLFGTLNLTGQVKVHMPRRQDRSS</sequence>
<keyword evidence="7" id="KW-1185">Reference proteome</keyword>
<evidence type="ECO:0000313" key="7">
    <source>
        <dbReference type="Proteomes" id="UP001595974"/>
    </source>
</evidence>
<gene>
    <name evidence="6" type="primary">lptC</name>
    <name evidence="6" type="ORF">ACFPTN_21510</name>
</gene>
<reference evidence="7" key="1">
    <citation type="journal article" date="2019" name="Int. J. Syst. Evol. Microbiol.">
        <title>The Global Catalogue of Microorganisms (GCM) 10K type strain sequencing project: providing services to taxonomists for standard genome sequencing and annotation.</title>
        <authorList>
            <consortium name="The Broad Institute Genomics Platform"/>
            <consortium name="The Broad Institute Genome Sequencing Center for Infectious Disease"/>
            <person name="Wu L."/>
            <person name="Ma J."/>
        </authorList>
    </citation>
    <scope>NUCLEOTIDE SEQUENCE [LARGE SCALE GENOMIC DNA]</scope>
    <source>
        <strain evidence="7">SHR3</strain>
    </source>
</reference>
<dbReference type="Proteomes" id="UP001595974">
    <property type="component" value="Unassembled WGS sequence"/>
</dbReference>
<dbReference type="InterPro" id="IPR052363">
    <property type="entry name" value="LPS_export_LptC"/>
</dbReference>
<dbReference type="InterPro" id="IPR010664">
    <property type="entry name" value="LipoPS_assembly_LptC-rel"/>
</dbReference>
<keyword evidence="5" id="KW-0472">Membrane</keyword>
<protein>
    <submittedName>
        <fullName evidence="6">LPS export ABC transporter periplasmic protein LptC</fullName>
    </submittedName>
</protein>
<evidence type="ECO:0000256" key="4">
    <source>
        <dbReference type="ARBA" id="ARBA00022989"/>
    </source>
</evidence>
<evidence type="ECO:0000256" key="1">
    <source>
        <dbReference type="ARBA" id="ARBA00022475"/>
    </source>
</evidence>
<evidence type="ECO:0000256" key="2">
    <source>
        <dbReference type="ARBA" id="ARBA00022519"/>
    </source>
</evidence>
<dbReference type="EMBL" id="JBHSOG010000102">
    <property type="protein sequence ID" value="MFC5771966.1"/>
    <property type="molecule type" value="Genomic_DNA"/>
</dbReference>
<name>A0ABW1AXJ0_9RHOO</name>
<evidence type="ECO:0000313" key="6">
    <source>
        <dbReference type="EMBL" id="MFC5771966.1"/>
    </source>
</evidence>
<keyword evidence="3" id="KW-0812">Transmembrane</keyword>
<dbReference type="Pfam" id="PF06835">
    <property type="entry name" value="LptC"/>
    <property type="match status" value="1"/>
</dbReference>
<accession>A0ABW1AXJ0</accession>
<keyword evidence="2" id="KW-0997">Cell inner membrane</keyword>